<dbReference type="InterPro" id="IPR016024">
    <property type="entry name" value="ARM-type_fold"/>
</dbReference>
<evidence type="ECO:0000313" key="2">
    <source>
        <dbReference type="Proteomes" id="UP000031512"/>
    </source>
</evidence>
<dbReference type="VEuPathDB" id="PiroplasmaDB:BEWA_004930"/>
<dbReference type="eggNOG" id="ENOG502T44E">
    <property type="taxonomic scope" value="Eukaryota"/>
</dbReference>
<dbReference type="KEGG" id="beq:BEWA_004930"/>
<evidence type="ECO:0000313" key="1">
    <source>
        <dbReference type="EMBL" id="AFZ81085.1"/>
    </source>
</evidence>
<keyword evidence="2" id="KW-1185">Reference proteome</keyword>
<reference evidence="1 2" key="1">
    <citation type="journal article" date="2012" name="BMC Genomics">
        <title>Comparative genomic analysis and phylogenetic position of Theileria equi.</title>
        <authorList>
            <person name="Kappmeyer L.S."/>
            <person name="Thiagarajan M."/>
            <person name="Herndon D.R."/>
            <person name="Ramsay J.D."/>
            <person name="Caler E."/>
            <person name="Djikeng A."/>
            <person name="Gillespie J.J."/>
            <person name="Lau A.O."/>
            <person name="Roalson E.H."/>
            <person name="Silva J.C."/>
            <person name="Silva M.G."/>
            <person name="Suarez C.E."/>
            <person name="Ueti M.W."/>
            <person name="Nene V.M."/>
            <person name="Mealey R.H."/>
            <person name="Knowles D.P."/>
            <person name="Brayton K.A."/>
        </authorList>
    </citation>
    <scope>NUCLEOTIDE SEQUENCE [LARGE SCALE GENOMIC DNA]</scope>
    <source>
        <strain evidence="1 2">WA</strain>
    </source>
</reference>
<gene>
    <name evidence="1" type="ORF">BEWA_004930</name>
</gene>
<accession>L0AZT8</accession>
<name>L0AZT8_THEEQ</name>
<dbReference type="Proteomes" id="UP000031512">
    <property type="component" value="Chromosome 3"/>
</dbReference>
<protein>
    <submittedName>
        <fullName evidence="1">Bromodomain-containing protein</fullName>
    </submittedName>
</protein>
<dbReference type="SUPFAM" id="SSF48371">
    <property type="entry name" value="ARM repeat"/>
    <property type="match status" value="1"/>
</dbReference>
<dbReference type="AlphaFoldDB" id="L0AZT8"/>
<organism evidence="1 2">
    <name type="scientific">Theileria equi strain WA</name>
    <dbReference type="NCBI Taxonomy" id="1537102"/>
    <lineage>
        <taxon>Eukaryota</taxon>
        <taxon>Sar</taxon>
        <taxon>Alveolata</taxon>
        <taxon>Apicomplexa</taxon>
        <taxon>Aconoidasida</taxon>
        <taxon>Piroplasmida</taxon>
        <taxon>Theileriidae</taxon>
        <taxon>Theileria</taxon>
    </lineage>
</organism>
<dbReference type="STRING" id="1537102.L0AZT8"/>
<dbReference type="EMBL" id="CP001670">
    <property type="protein sequence ID" value="AFZ81085.1"/>
    <property type="molecule type" value="Genomic_DNA"/>
</dbReference>
<sequence length="755" mass="85807">MKDFKKVKSRVGKSQFRKYGSKDEKLLANVGQLKKTVKLSQQSIAADKGCLNVTSRRLTLAELIGKSRHNSENVRNHALMGIVEFVRRYVDEGRLNLCLIIQVTASNLIHESTSVRTRAKNLLMSIISTYLSDESIYDNKCIEYLYLYLIKGLLSTNGPVREDTLMIISLVVDKTPWILSNYCDKLLDKIISNAPKSPSFKHINCVTLLFKTLEDADLDLQNRIVEYVINSLLSLLSRDDPISFKSATKSEKNGIRDKKNAPGTPNEVECLSMTSMVVKLLKLLLNSIKLVRPNDRRVVDILLGIDIYEYENLTPKGKETFETLYYEFTFIKSEIAIKLLKTYTGHGVALLAPFFLLESMKNKFSDKHHDRVAQVLMIAVSVDSQKLSEIQDAEMKVEWITHILTILSNSNLEVTTIKNWLKSSVVYSRIKNNQFDALGSISVRSQTKESPTNPEIVDLPKVYKSIIESLLAVISKSPSIWPLLGLVKGLSPLVFSEVFPKNHGSGHWEYLNNLSMDISVATDWNVDFDSIICEFIEATNGELLTVFLKLILYISRRTGTCKNFLDKLHDKVQVFSDDQHRIFSRIAMNIESSEHNITVLVEILGKLVHNENISHEYVSVILFHIFNTKLPSKIDKDGRIKANSELDVTMQHVDYTLKIYDDMLKNCRCTRVFLELMVKMLIDRYLLAVCRLQNSCTHTLVEALDMIMNGSFLQLCNNLTETHKSTTLDVLNAVIPEYLGKDSIPQWITTNGDSI</sequence>
<dbReference type="GeneID" id="15804732"/>
<proteinExistence type="predicted"/>
<dbReference type="OrthoDB" id="361362at2759"/>
<dbReference type="RefSeq" id="XP_004830751.1">
    <property type="nucleotide sequence ID" value="XM_004830694.1"/>
</dbReference>